<keyword evidence="3" id="KW-1185">Reference proteome</keyword>
<evidence type="ECO:0000313" key="3">
    <source>
        <dbReference type="Proteomes" id="UP001352223"/>
    </source>
</evidence>
<proteinExistence type="predicted"/>
<protein>
    <submittedName>
        <fullName evidence="2">STAS domain-containing protein</fullName>
    </submittedName>
</protein>
<dbReference type="InterPro" id="IPR002645">
    <property type="entry name" value="STAS_dom"/>
</dbReference>
<evidence type="ECO:0000259" key="1">
    <source>
        <dbReference type="PROSITE" id="PS50801"/>
    </source>
</evidence>
<sequence>MNITTELDGHRATLTPHGDIDFDAMDHLQTSLVRLPSAVTRVVWDLHDVPFVDIAGLHLLATSLGPVQSAVTHLNPQALGMLRLACELFPHMGFERHLPDAPQLQPA</sequence>
<dbReference type="RefSeq" id="WP_324765711.1">
    <property type="nucleotide sequence ID" value="NZ_BAAATS010000022.1"/>
</dbReference>
<organism evidence="2 3">
    <name type="scientific">Streptomyces kunmingensis</name>
    <dbReference type="NCBI Taxonomy" id="68225"/>
    <lineage>
        <taxon>Bacteria</taxon>
        <taxon>Bacillati</taxon>
        <taxon>Actinomycetota</taxon>
        <taxon>Actinomycetes</taxon>
        <taxon>Kitasatosporales</taxon>
        <taxon>Streptomycetaceae</taxon>
        <taxon>Streptomyces</taxon>
    </lineage>
</organism>
<dbReference type="Pfam" id="PF01740">
    <property type="entry name" value="STAS"/>
    <property type="match status" value="1"/>
</dbReference>
<dbReference type="PROSITE" id="PS50801">
    <property type="entry name" value="STAS"/>
    <property type="match status" value="1"/>
</dbReference>
<dbReference type="SUPFAM" id="SSF52091">
    <property type="entry name" value="SpoIIaa-like"/>
    <property type="match status" value="1"/>
</dbReference>
<name>A0ABU6C4G9_9ACTN</name>
<feature type="domain" description="STAS" evidence="1">
    <location>
        <begin position="18"/>
        <end position="60"/>
    </location>
</feature>
<accession>A0ABU6C4G9</accession>
<dbReference type="Gene3D" id="3.30.750.24">
    <property type="entry name" value="STAS domain"/>
    <property type="match status" value="1"/>
</dbReference>
<dbReference type="Proteomes" id="UP001352223">
    <property type="component" value="Unassembled WGS sequence"/>
</dbReference>
<gene>
    <name evidence="2" type="ORF">OKJ48_00430</name>
</gene>
<evidence type="ECO:0000313" key="2">
    <source>
        <dbReference type="EMBL" id="MEB3958730.1"/>
    </source>
</evidence>
<reference evidence="2 3" key="1">
    <citation type="submission" date="2022-10" db="EMBL/GenBank/DDBJ databases">
        <authorList>
            <person name="Xie J."/>
            <person name="Shen N."/>
        </authorList>
    </citation>
    <scope>NUCLEOTIDE SEQUENCE [LARGE SCALE GENOMIC DNA]</scope>
    <source>
        <strain evidence="2 3">DSM 41681</strain>
    </source>
</reference>
<dbReference type="CDD" id="cd07043">
    <property type="entry name" value="STAS_anti-anti-sigma_factors"/>
    <property type="match status" value="1"/>
</dbReference>
<dbReference type="InterPro" id="IPR036513">
    <property type="entry name" value="STAS_dom_sf"/>
</dbReference>
<comment type="caution">
    <text evidence="2">The sequence shown here is derived from an EMBL/GenBank/DDBJ whole genome shotgun (WGS) entry which is preliminary data.</text>
</comment>
<dbReference type="EMBL" id="JAOZYB010000001">
    <property type="protein sequence ID" value="MEB3958730.1"/>
    <property type="molecule type" value="Genomic_DNA"/>
</dbReference>